<evidence type="ECO:0000313" key="2">
    <source>
        <dbReference type="Proteomes" id="UP001556367"/>
    </source>
</evidence>
<keyword evidence="2" id="KW-1185">Reference proteome</keyword>
<accession>A0ABR3JFH9</accession>
<reference evidence="2" key="1">
    <citation type="submission" date="2024-06" db="EMBL/GenBank/DDBJ databases">
        <title>Multi-omics analyses provide insights into the biosynthesis of the anticancer antibiotic pleurotin in Hohenbuehelia grisea.</title>
        <authorList>
            <person name="Weaver J.A."/>
            <person name="Alberti F."/>
        </authorList>
    </citation>
    <scope>NUCLEOTIDE SEQUENCE [LARGE SCALE GENOMIC DNA]</scope>
    <source>
        <strain evidence="2">T-177</strain>
    </source>
</reference>
<proteinExistence type="predicted"/>
<gene>
    <name evidence="1" type="ORF">HGRIS_005390</name>
</gene>
<comment type="caution">
    <text evidence="1">The sequence shown here is derived from an EMBL/GenBank/DDBJ whole genome shotgun (WGS) entry which is preliminary data.</text>
</comment>
<protein>
    <submittedName>
        <fullName evidence="1">Uncharacterized protein</fullName>
    </submittedName>
</protein>
<name>A0ABR3JFH9_9AGAR</name>
<dbReference type="EMBL" id="JASNQZ010000008">
    <property type="protein sequence ID" value="KAL0954262.1"/>
    <property type="molecule type" value="Genomic_DNA"/>
</dbReference>
<organism evidence="1 2">
    <name type="scientific">Hohenbuehelia grisea</name>
    <dbReference type="NCBI Taxonomy" id="104357"/>
    <lineage>
        <taxon>Eukaryota</taxon>
        <taxon>Fungi</taxon>
        <taxon>Dikarya</taxon>
        <taxon>Basidiomycota</taxon>
        <taxon>Agaricomycotina</taxon>
        <taxon>Agaricomycetes</taxon>
        <taxon>Agaricomycetidae</taxon>
        <taxon>Agaricales</taxon>
        <taxon>Pleurotineae</taxon>
        <taxon>Pleurotaceae</taxon>
        <taxon>Hohenbuehelia</taxon>
    </lineage>
</organism>
<sequence length="108" mass="12663">MVWACPSLPSNLLFLHMRIEFSALAVWEWQVHFPDCLYRSAFLQIMYNGSLLRTASSKYDPPRISIPEHRESPLDFKNRIESNLPRVPAMRHHLSTPPLPRRFSNPFS</sequence>
<evidence type="ECO:0000313" key="1">
    <source>
        <dbReference type="EMBL" id="KAL0954262.1"/>
    </source>
</evidence>
<dbReference type="Proteomes" id="UP001556367">
    <property type="component" value="Unassembled WGS sequence"/>
</dbReference>